<gene>
    <name evidence="3" type="ORF">SADO_05605</name>
</gene>
<dbReference type="NCBIfam" id="TIGR02777">
    <property type="entry name" value="LigD_PE_dom"/>
    <property type="match status" value="1"/>
</dbReference>
<dbReference type="Proteomes" id="UP001460888">
    <property type="component" value="Unassembled WGS sequence"/>
</dbReference>
<accession>A0ABV2AZE3</accession>
<name>A0ABV2AZE3_9GAMM</name>
<keyword evidence="4" id="KW-1185">Reference proteome</keyword>
<feature type="domain" description="DNA ligase D 3'-phosphoesterase" evidence="2">
    <location>
        <begin position="40"/>
        <end position="153"/>
    </location>
</feature>
<proteinExistence type="predicted"/>
<feature type="compositionally biased region" description="Basic and acidic residues" evidence="1">
    <location>
        <begin position="193"/>
        <end position="208"/>
    </location>
</feature>
<dbReference type="PANTHER" id="PTHR39465">
    <property type="entry name" value="DNA LIGASE D, 3'-PHOSPHOESTERASE DOMAIN"/>
    <property type="match status" value="1"/>
</dbReference>
<comment type="caution">
    <text evidence="3">The sequence shown here is derived from an EMBL/GenBank/DDBJ whole genome shotgun (WGS) entry which is preliminary data.</text>
</comment>
<dbReference type="Pfam" id="PF13298">
    <property type="entry name" value="LigD_N"/>
    <property type="match status" value="1"/>
</dbReference>
<evidence type="ECO:0000313" key="4">
    <source>
        <dbReference type="Proteomes" id="UP001460888"/>
    </source>
</evidence>
<dbReference type="PANTHER" id="PTHR39465:SF1">
    <property type="entry name" value="DNA LIGASE D 3'-PHOSPHOESTERASE DOMAIN-CONTAINING PROTEIN"/>
    <property type="match status" value="1"/>
</dbReference>
<organism evidence="3 4">
    <name type="scientific">Salinisphaera dokdonensis CL-ES53</name>
    <dbReference type="NCBI Taxonomy" id="1304272"/>
    <lineage>
        <taxon>Bacteria</taxon>
        <taxon>Pseudomonadati</taxon>
        <taxon>Pseudomonadota</taxon>
        <taxon>Gammaproteobacteria</taxon>
        <taxon>Salinisphaerales</taxon>
        <taxon>Salinisphaeraceae</taxon>
        <taxon>Salinisphaera</taxon>
    </lineage>
</organism>
<reference evidence="3 4" key="1">
    <citation type="submission" date="2013-03" db="EMBL/GenBank/DDBJ databases">
        <title>Salinisphaera dokdonensis CL-ES53 Genome Sequencing.</title>
        <authorList>
            <person name="Li C."/>
            <person name="Lai Q."/>
            <person name="Shao Z."/>
        </authorList>
    </citation>
    <scope>NUCLEOTIDE SEQUENCE [LARGE SCALE GENOMIC DNA]</scope>
    <source>
        <strain evidence="3 4">CL-ES53</strain>
    </source>
</reference>
<feature type="region of interest" description="Disordered" evidence="1">
    <location>
        <begin position="1"/>
        <end position="34"/>
    </location>
</feature>
<feature type="region of interest" description="Disordered" evidence="1">
    <location>
        <begin position="171"/>
        <end position="208"/>
    </location>
</feature>
<dbReference type="EMBL" id="APND01000001">
    <property type="protein sequence ID" value="MES1928710.1"/>
    <property type="molecule type" value="Genomic_DNA"/>
</dbReference>
<sequence length="208" mass="23297">MAKDPKLKNYRDRRDPDRSPEPHGGAAKPRTGGAPIFVIQEHDASTLHYDFRLEIDGVLKSWAVPKGPSTDPREKRLAVETEDHPLDYARFEGHIPEKQYGGGTVLVWDTGTFENAKRDENGEIEKSLIECFEDGHLAVQLAGEKLSGGYSLTHFRTENGKRQWLLVKMDDGDADARRNPVKTQPASVLSGRRKQEIEQEEAGHDGGR</sequence>
<protein>
    <recommendedName>
        <fullName evidence="2">DNA ligase D 3'-phosphoesterase domain-containing protein</fullName>
    </recommendedName>
</protein>
<evidence type="ECO:0000259" key="2">
    <source>
        <dbReference type="Pfam" id="PF13298"/>
    </source>
</evidence>
<evidence type="ECO:0000313" key="3">
    <source>
        <dbReference type="EMBL" id="MES1928710.1"/>
    </source>
</evidence>
<dbReference type="InterPro" id="IPR014144">
    <property type="entry name" value="LigD_PE_domain"/>
</dbReference>
<feature type="compositionally biased region" description="Basic and acidic residues" evidence="1">
    <location>
        <begin position="1"/>
        <end position="21"/>
    </location>
</feature>
<evidence type="ECO:0000256" key="1">
    <source>
        <dbReference type="SAM" id="MobiDB-lite"/>
    </source>
</evidence>
<dbReference type="RefSeq" id="WP_353109937.1">
    <property type="nucleotide sequence ID" value="NZ_APND01000001.1"/>
</dbReference>